<dbReference type="AlphaFoldDB" id="A0A4R6TD69"/>
<evidence type="ECO:0000313" key="9">
    <source>
        <dbReference type="Proteomes" id="UP000295390"/>
    </source>
</evidence>
<dbReference type="GO" id="GO:0015074">
    <property type="term" value="P:DNA integration"/>
    <property type="evidence" value="ECO:0007669"/>
    <property type="project" value="UniProtKB-KW"/>
</dbReference>
<dbReference type="PROSITE" id="PS51898">
    <property type="entry name" value="TYR_RECOMBINASE"/>
    <property type="match status" value="1"/>
</dbReference>
<dbReference type="InterPro" id="IPR044068">
    <property type="entry name" value="CB"/>
</dbReference>
<evidence type="ECO:0000259" key="7">
    <source>
        <dbReference type="PROSITE" id="PS51900"/>
    </source>
</evidence>
<feature type="domain" description="Core-binding (CB)" evidence="7">
    <location>
        <begin position="125"/>
        <end position="212"/>
    </location>
</feature>
<dbReference type="GO" id="GO:0006310">
    <property type="term" value="P:DNA recombination"/>
    <property type="evidence" value="ECO:0007669"/>
    <property type="project" value="UniProtKB-KW"/>
</dbReference>
<evidence type="ECO:0000313" key="8">
    <source>
        <dbReference type="EMBL" id="TDQ22740.1"/>
    </source>
</evidence>
<dbReference type="EMBL" id="SNYH01000006">
    <property type="protein sequence ID" value="TDQ22740.1"/>
    <property type="molecule type" value="Genomic_DNA"/>
</dbReference>
<dbReference type="Pfam" id="PF13495">
    <property type="entry name" value="Phage_int_SAM_4"/>
    <property type="match status" value="1"/>
</dbReference>
<dbReference type="Pfam" id="PF00589">
    <property type="entry name" value="Phage_integrase"/>
    <property type="match status" value="1"/>
</dbReference>
<keyword evidence="2" id="KW-0229">DNA integration</keyword>
<dbReference type="InterPro" id="IPR011010">
    <property type="entry name" value="DNA_brk_join_enz"/>
</dbReference>
<dbReference type="Gene3D" id="1.10.150.130">
    <property type="match status" value="1"/>
</dbReference>
<dbReference type="InterPro" id="IPR002104">
    <property type="entry name" value="Integrase_catalytic"/>
</dbReference>
<dbReference type="PANTHER" id="PTHR30349:SF64">
    <property type="entry name" value="PROPHAGE INTEGRASE INTD-RELATED"/>
    <property type="match status" value="1"/>
</dbReference>
<dbReference type="RefSeq" id="WP_133537699.1">
    <property type="nucleotide sequence ID" value="NZ_SNYH01000006.1"/>
</dbReference>
<dbReference type="InterPro" id="IPR013762">
    <property type="entry name" value="Integrase-like_cat_sf"/>
</dbReference>
<sequence length="431" mass="51404">MIKIYKKEPEKEPVFNNGVLANKSHFNFLKKLYSDPKIYRATEIVNGKKVVTLKKQWHVYYSYRSPYTGLLEKITTRKGINRENTISGREAAAKNLQKAMRRLLQEGYNPFKEKELEKDVNDETYTTVEALNLAYEHKKNSWKESTQNVNITYLNGFIKWLKSKGLDKESIESLTRKHVSFYLGNLIENNKRSNTSRNNHKRFLSSLFSELEEKEIIQDNFIKKIKFLKSTAKKNKPFNEKQLHDILEYTKTNDPYLHKYLKVMWYSFLRPVEITRLKVENINLIDKVIEVETKTGERSYVRIVKPLQFYFNSLELHKYKNDMLIFTKEMEIGYWETKREKSKEDWFSKRFKNVKDHFGLSTDYGVYSFRHTAALSLYYQLTKEGKSEHQAVINIQAIMRHDSEQTTRKYLRDIGGQLPEDWSKDYNYEVL</sequence>
<comment type="similarity">
    <text evidence="1">Belongs to the 'phage' integrase family.</text>
</comment>
<name>A0A4R6TD69_9FLAO</name>
<dbReference type="Proteomes" id="UP000295390">
    <property type="component" value="Unassembled WGS sequence"/>
</dbReference>
<evidence type="ECO:0000259" key="6">
    <source>
        <dbReference type="PROSITE" id="PS51898"/>
    </source>
</evidence>
<keyword evidence="3 5" id="KW-0238">DNA-binding</keyword>
<evidence type="ECO:0000256" key="4">
    <source>
        <dbReference type="ARBA" id="ARBA00023172"/>
    </source>
</evidence>
<dbReference type="OrthoDB" id="9806835at2"/>
<accession>A0A4R6TD69</accession>
<protein>
    <submittedName>
        <fullName evidence="8">Site-specific recombinase XerD</fullName>
    </submittedName>
</protein>
<proteinExistence type="inferred from homology"/>
<dbReference type="GO" id="GO:0003677">
    <property type="term" value="F:DNA binding"/>
    <property type="evidence" value="ECO:0007669"/>
    <property type="project" value="UniProtKB-UniRule"/>
</dbReference>
<comment type="caution">
    <text evidence="8">The sequence shown here is derived from an EMBL/GenBank/DDBJ whole genome shotgun (WGS) entry which is preliminary data.</text>
</comment>
<evidence type="ECO:0000256" key="2">
    <source>
        <dbReference type="ARBA" id="ARBA00022908"/>
    </source>
</evidence>
<dbReference type="CDD" id="cd00397">
    <property type="entry name" value="DNA_BRE_C"/>
    <property type="match status" value="1"/>
</dbReference>
<dbReference type="InterPro" id="IPR010998">
    <property type="entry name" value="Integrase_recombinase_N"/>
</dbReference>
<evidence type="ECO:0000256" key="1">
    <source>
        <dbReference type="ARBA" id="ARBA00008857"/>
    </source>
</evidence>
<organism evidence="8 9">
    <name type="scientific">Tenacibaculum caenipelagi</name>
    <dbReference type="NCBI Taxonomy" id="1325435"/>
    <lineage>
        <taxon>Bacteria</taxon>
        <taxon>Pseudomonadati</taxon>
        <taxon>Bacteroidota</taxon>
        <taxon>Flavobacteriia</taxon>
        <taxon>Flavobacteriales</taxon>
        <taxon>Flavobacteriaceae</taxon>
        <taxon>Tenacibaculum</taxon>
    </lineage>
</organism>
<keyword evidence="4" id="KW-0233">DNA recombination</keyword>
<dbReference type="Gene3D" id="1.10.443.10">
    <property type="entry name" value="Intergrase catalytic core"/>
    <property type="match status" value="1"/>
</dbReference>
<evidence type="ECO:0000256" key="5">
    <source>
        <dbReference type="PROSITE-ProRule" id="PRU01248"/>
    </source>
</evidence>
<dbReference type="PANTHER" id="PTHR30349">
    <property type="entry name" value="PHAGE INTEGRASE-RELATED"/>
    <property type="match status" value="1"/>
</dbReference>
<dbReference type="SUPFAM" id="SSF56349">
    <property type="entry name" value="DNA breaking-rejoining enzymes"/>
    <property type="match status" value="1"/>
</dbReference>
<reference evidence="8 9" key="1">
    <citation type="submission" date="2019-03" db="EMBL/GenBank/DDBJ databases">
        <title>Genomic Encyclopedia of Type Strains, Phase III (KMG-III): the genomes of soil and plant-associated and newly described type strains.</title>
        <authorList>
            <person name="Whitman W."/>
        </authorList>
    </citation>
    <scope>NUCLEOTIDE SEQUENCE [LARGE SCALE GENOMIC DNA]</scope>
    <source>
        <strain evidence="8 9">CECT 8283</strain>
    </source>
</reference>
<gene>
    <name evidence="8" type="ORF">DFQ07_2758</name>
</gene>
<evidence type="ECO:0000256" key="3">
    <source>
        <dbReference type="ARBA" id="ARBA00023125"/>
    </source>
</evidence>
<keyword evidence="9" id="KW-1185">Reference proteome</keyword>
<dbReference type="InterPro" id="IPR004107">
    <property type="entry name" value="Integrase_SAM-like_N"/>
</dbReference>
<dbReference type="InterPro" id="IPR050090">
    <property type="entry name" value="Tyrosine_recombinase_XerCD"/>
</dbReference>
<feature type="domain" description="Tyr recombinase" evidence="6">
    <location>
        <begin position="233"/>
        <end position="427"/>
    </location>
</feature>
<dbReference type="PROSITE" id="PS51900">
    <property type="entry name" value="CB"/>
    <property type="match status" value="1"/>
</dbReference>